<geneLocation type="plasmid" evidence="1 2">
    <name>pMJ100</name>
</geneLocation>
<proteinExistence type="predicted"/>
<organism evidence="1 2">
    <name type="scientific">Aliivibrio fischeri (strain MJ11)</name>
    <name type="common">Vibrio fischeri</name>
    <dbReference type="NCBI Taxonomy" id="388396"/>
    <lineage>
        <taxon>Bacteria</taxon>
        <taxon>Pseudomonadati</taxon>
        <taxon>Pseudomonadota</taxon>
        <taxon>Gammaproteobacteria</taxon>
        <taxon>Vibrionales</taxon>
        <taxon>Vibrionaceae</taxon>
        <taxon>Aliivibrio</taxon>
    </lineage>
</organism>
<gene>
    <name evidence="1" type="ordered locus">VFMJ11_B0158</name>
</gene>
<keyword evidence="1" id="KW-0614">Plasmid</keyword>
<accession>B5EWA1</accession>
<protein>
    <submittedName>
        <fullName evidence="1">Uncharacterized protein</fullName>
    </submittedName>
</protein>
<reference evidence="1 2" key="2">
    <citation type="journal article" date="2009" name="Nature">
        <title>A single regulatory gene is sufficient to alter bacterial host range.</title>
        <authorList>
            <person name="Mandel M.J."/>
            <person name="Wollenberg M.S."/>
            <person name="Stabb E.V."/>
            <person name="Visick K.L."/>
            <person name="Ruby E.G."/>
        </authorList>
    </citation>
    <scope>NUCLEOTIDE SEQUENCE [LARGE SCALE GENOMIC DNA]</scope>
    <source>
        <strain evidence="1 2">MJ11</strain>
    </source>
</reference>
<dbReference type="RefSeq" id="WP_012534444.1">
    <property type="nucleotide sequence ID" value="NC_011185.1"/>
</dbReference>
<dbReference type="Proteomes" id="UP000001857">
    <property type="component" value="Plasmid pMJ100"/>
</dbReference>
<dbReference type="HOGENOM" id="CLU_294726_0_0_6"/>
<dbReference type="KEGG" id="vfm:VFMJ11_B0158"/>
<dbReference type="EMBL" id="CP001134">
    <property type="protein sequence ID" value="ACH64661.1"/>
    <property type="molecule type" value="Genomic_DNA"/>
</dbReference>
<reference evidence="2" key="1">
    <citation type="submission" date="2008-08" db="EMBL/GenBank/DDBJ databases">
        <title>Complete sequence of Vibrio fischeri strain MJ11.</title>
        <authorList>
            <person name="Mandel M.J."/>
            <person name="Stabb E.V."/>
            <person name="Ruby E.G."/>
            <person name="Ferriera S."/>
            <person name="Johnson J."/>
            <person name="Kravitz S."/>
            <person name="Beeson K."/>
            <person name="Sutton G."/>
            <person name="Rogers Y.-H."/>
            <person name="Friedman R."/>
            <person name="Frazier M."/>
            <person name="Venter J.C."/>
        </authorList>
    </citation>
    <scope>NUCLEOTIDE SEQUENCE [LARGE SCALE GENOMIC DNA]</scope>
    <source>
        <strain evidence="2">MJ11</strain>
        <plasmid evidence="2">pMJ100</plasmid>
    </source>
</reference>
<sequence length="1028" mass="117281">MKDMKKYTSRIEKEDGRTKISYGDYSRFEPMGETALSKHFTLNNIYIIIGMDYHAISGDLHNLTLYIPKHEKFGDTSIRISFKDFEMHFTYVSPETAEKERRELLGNFESQVKEIQSEMQTALSNPESIYELIQKSTNEEIKAGLSEIDFSIPVLPSPEHNRSTEHNIIPLVNGKSVDVVRRQLLNQKVLGEVVGTYSKVKSTELSQVISFSASILTEKAKAVQGQARFMQDSVNGVMSKVDMLNLYLGEDVDCFTVIDKPESTSKAKINFFCHKIFVDEEMLTHELFSSGDFDYTHDKYFFKRLADDPEFLERILPTERSVVCFQSRRGDKDYGGGFSEFIANQKNRSVGLLIRDGQRVSCIYSPIDFQNRLFPTLNEMDLKFANVASVDDVNLTNAQKKVEALNQMYSKVAAIFQGIIDRQSTSENIVFGALAEEAFGASLFTPELIAKNINFINDEDFLIGGNTVAQNPNKWVNSHFICEHKINDFIVFDADVIDYKNAQSLYYFSSSQYLDIDPRLDYDADDYYSVLSVSQSKGAISVNVPTTYNGYSDTKPKEKLARVQIAPEHTKNMLNLMSVRLSELETILASRVARPLIKSKMPSLVKAYVFLKNLREESLLLRTELQERLPELDNDDLLLLILKWLSRNTKSRSMLSSPSSKLITSIAKLAHETYHVSSSFIDTAEKLADENNRSLLFVASNGNNLILGVEATVVYGFPYQAIVRDKDYGYRFPDYVELYSITNNQWTSIGFLTNELLSYRIIHVFSSTHFNDVSLADVESIHLNKKNEYIRMPWDAEKKKLEPKELLEKDISQYVKELKDEYIKRSYTEDVIQAERLSQLWNEGDNIASLFLSTYLKGCESTDDNVRCLSMLDLISLVLESEEISAYKKEYSTYRNVCHPILIIPNRLVQKRAEFSSASKSHWEGVAIYPIKMIVNLYNSLSDLLQFEQKALVSDFISSLLHIEYGHAEKVLSQSYPKAARIISSYLSELDVLMAMDVNYKASKVDIVEWLINSGLPESSHSLFDLGD</sequence>
<evidence type="ECO:0000313" key="1">
    <source>
        <dbReference type="EMBL" id="ACH64661.1"/>
    </source>
</evidence>
<evidence type="ECO:0000313" key="2">
    <source>
        <dbReference type="Proteomes" id="UP000001857"/>
    </source>
</evidence>
<dbReference type="AlphaFoldDB" id="B5EWA1"/>
<name>B5EWA1_ALIFM</name>